<comment type="cofactor">
    <cofactor evidence="1">
        <name>Mg(2+)</name>
        <dbReference type="ChEBI" id="CHEBI:18420"/>
    </cofactor>
</comment>
<evidence type="ECO:0000313" key="8">
    <source>
        <dbReference type="EMBL" id="TDP31937.1"/>
    </source>
</evidence>
<comment type="pathway">
    <text evidence="2">Isoprenoid biosynthesis.</text>
</comment>
<evidence type="ECO:0000256" key="1">
    <source>
        <dbReference type="ARBA" id="ARBA00001946"/>
    </source>
</evidence>
<evidence type="ECO:0000256" key="7">
    <source>
        <dbReference type="RuleBase" id="RU004466"/>
    </source>
</evidence>
<comment type="caution">
    <text evidence="8">The sequence shown here is derived from an EMBL/GenBank/DDBJ whole genome shotgun (WGS) entry which is preliminary data.</text>
</comment>
<dbReference type="AlphaFoldDB" id="A0A4R6P315"/>
<dbReference type="PANTHER" id="PTHR12001">
    <property type="entry name" value="GERANYLGERANYL PYROPHOSPHATE SYNTHASE"/>
    <property type="match status" value="1"/>
</dbReference>
<dbReference type="Gene3D" id="1.10.600.10">
    <property type="entry name" value="Farnesyl Diphosphate Synthase"/>
    <property type="match status" value="1"/>
</dbReference>
<name>A0A4R6P315_NOCIG</name>
<keyword evidence="5" id="KW-0479">Metal-binding</keyword>
<dbReference type="GO" id="GO:0046872">
    <property type="term" value="F:metal ion binding"/>
    <property type="evidence" value="ECO:0007669"/>
    <property type="project" value="UniProtKB-KW"/>
</dbReference>
<reference evidence="8 9" key="1">
    <citation type="submission" date="2019-03" db="EMBL/GenBank/DDBJ databases">
        <title>Genomic Encyclopedia of Type Strains, Phase IV (KMG-IV): sequencing the most valuable type-strain genomes for metagenomic binning, comparative biology and taxonomic classification.</title>
        <authorList>
            <person name="Goeker M."/>
        </authorList>
    </citation>
    <scope>NUCLEOTIDE SEQUENCE [LARGE SCALE GENOMIC DNA]</scope>
    <source>
        <strain evidence="8 9">DSM 44496</strain>
    </source>
</reference>
<evidence type="ECO:0000313" key="9">
    <source>
        <dbReference type="Proteomes" id="UP000295087"/>
    </source>
</evidence>
<dbReference type="SUPFAM" id="SSF48576">
    <property type="entry name" value="Terpenoid synthases"/>
    <property type="match status" value="1"/>
</dbReference>
<dbReference type="RefSeq" id="WP_243750058.1">
    <property type="nucleotide sequence ID" value="NZ_JBHXPO010000001.1"/>
</dbReference>
<dbReference type="GO" id="GO:0008299">
    <property type="term" value="P:isoprenoid biosynthetic process"/>
    <property type="evidence" value="ECO:0007669"/>
    <property type="project" value="InterPro"/>
</dbReference>
<dbReference type="SFLD" id="SFLDS00005">
    <property type="entry name" value="Isoprenoid_Synthase_Type_I"/>
    <property type="match status" value="1"/>
</dbReference>
<dbReference type="GO" id="GO:0004659">
    <property type="term" value="F:prenyltransferase activity"/>
    <property type="evidence" value="ECO:0007669"/>
    <property type="project" value="InterPro"/>
</dbReference>
<sequence length="312" mass="33952">MIDFASGGKCVRSVFVYLGWLCGGVGESEPALRAAASVELLHAFALVQDDVMDESRVRRGRQSTHLRLAAWHTEQGLSGSAARFGESAAILLADLYLVWAERMLRESGVGTAALDRAWPRYDAMRSELAVGQLADLSNDANRFPSLTAVMDIARRKSGNYTVRRPLELGAAMADCDDTVMDVLGAYGVLVGEAFQLRDDLLGVFGDPSTTGKPSGDDVRERKATTLIALADQLAGPSDRARLRDLWREELIDEQGVAFAQAVIVDSGARQCAERMIRDRVEHARGLLDRADLESSVADALHRMALLCTDRTS</sequence>
<evidence type="ECO:0000256" key="5">
    <source>
        <dbReference type="ARBA" id="ARBA00022723"/>
    </source>
</evidence>
<dbReference type="CDD" id="cd00685">
    <property type="entry name" value="Trans_IPPS_HT"/>
    <property type="match status" value="1"/>
</dbReference>
<evidence type="ECO:0000256" key="4">
    <source>
        <dbReference type="ARBA" id="ARBA00022679"/>
    </source>
</evidence>
<evidence type="ECO:0000256" key="6">
    <source>
        <dbReference type="ARBA" id="ARBA00022842"/>
    </source>
</evidence>
<proteinExistence type="inferred from homology"/>
<evidence type="ECO:0000256" key="3">
    <source>
        <dbReference type="ARBA" id="ARBA00006706"/>
    </source>
</evidence>
<keyword evidence="6" id="KW-0460">Magnesium</keyword>
<evidence type="ECO:0000256" key="2">
    <source>
        <dbReference type="ARBA" id="ARBA00005128"/>
    </source>
</evidence>
<accession>A0A4R6P315</accession>
<dbReference type="InterPro" id="IPR008949">
    <property type="entry name" value="Isoprenoid_synthase_dom_sf"/>
</dbReference>
<dbReference type="EMBL" id="SNXK01000007">
    <property type="protein sequence ID" value="TDP31937.1"/>
    <property type="molecule type" value="Genomic_DNA"/>
</dbReference>
<organism evidence="8 9">
    <name type="scientific">Nocardia ignorata</name>
    <dbReference type="NCBI Taxonomy" id="145285"/>
    <lineage>
        <taxon>Bacteria</taxon>
        <taxon>Bacillati</taxon>
        <taxon>Actinomycetota</taxon>
        <taxon>Actinomycetes</taxon>
        <taxon>Mycobacteriales</taxon>
        <taxon>Nocardiaceae</taxon>
        <taxon>Nocardia</taxon>
    </lineage>
</organism>
<dbReference type="PROSITE" id="PS00444">
    <property type="entry name" value="POLYPRENYL_SYNTHASE_2"/>
    <property type="match status" value="1"/>
</dbReference>
<keyword evidence="9" id="KW-1185">Reference proteome</keyword>
<gene>
    <name evidence="8" type="ORF">DFR75_107162</name>
</gene>
<protein>
    <submittedName>
        <fullName evidence="8">Geranylgeranyl diphosphate synthase type I</fullName>
    </submittedName>
</protein>
<dbReference type="InterPro" id="IPR000092">
    <property type="entry name" value="Polyprenyl_synt"/>
</dbReference>
<dbReference type="InterPro" id="IPR033749">
    <property type="entry name" value="Polyprenyl_synt_CS"/>
</dbReference>
<dbReference type="PROSITE" id="PS00723">
    <property type="entry name" value="POLYPRENYL_SYNTHASE_1"/>
    <property type="match status" value="1"/>
</dbReference>
<comment type="similarity">
    <text evidence="3 7">Belongs to the FPP/GGPP synthase family.</text>
</comment>
<dbReference type="Pfam" id="PF00348">
    <property type="entry name" value="polyprenyl_synt"/>
    <property type="match status" value="1"/>
</dbReference>
<keyword evidence="4 7" id="KW-0808">Transferase</keyword>
<dbReference type="Proteomes" id="UP000295087">
    <property type="component" value="Unassembled WGS sequence"/>
</dbReference>
<dbReference type="PANTHER" id="PTHR12001:SF85">
    <property type="entry name" value="SHORT CHAIN ISOPRENYL DIPHOSPHATE SYNTHASE"/>
    <property type="match status" value="1"/>
</dbReference>